<dbReference type="CDD" id="cd12434">
    <property type="entry name" value="RRM_RCAN_like"/>
    <property type="match status" value="1"/>
</dbReference>
<comment type="similarity">
    <text evidence="1">Belongs to the RCAN family.</text>
</comment>
<dbReference type="Gene3D" id="3.30.70.330">
    <property type="match status" value="1"/>
</dbReference>
<comment type="caution">
    <text evidence="2">The sequence shown here is derived from an EMBL/GenBank/DDBJ whole genome shotgun (WGS) entry which is preliminary data.</text>
</comment>
<organism evidence="2 3">
    <name type="scientific">Lentinula aciculospora</name>
    <dbReference type="NCBI Taxonomy" id="153920"/>
    <lineage>
        <taxon>Eukaryota</taxon>
        <taxon>Fungi</taxon>
        <taxon>Dikarya</taxon>
        <taxon>Basidiomycota</taxon>
        <taxon>Agaricomycotina</taxon>
        <taxon>Agaricomycetes</taxon>
        <taxon>Agaricomycetidae</taxon>
        <taxon>Agaricales</taxon>
        <taxon>Marasmiineae</taxon>
        <taxon>Omphalotaceae</taxon>
        <taxon>Lentinula</taxon>
    </lineage>
</organism>
<dbReference type="GO" id="GO:0005634">
    <property type="term" value="C:nucleus"/>
    <property type="evidence" value="ECO:0007669"/>
    <property type="project" value="TreeGrafter"/>
</dbReference>
<dbReference type="GO" id="GO:0008597">
    <property type="term" value="F:calcium-dependent protein serine/threonine phosphatase regulator activity"/>
    <property type="evidence" value="ECO:0007669"/>
    <property type="project" value="TreeGrafter"/>
</dbReference>
<evidence type="ECO:0000313" key="2">
    <source>
        <dbReference type="EMBL" id="KAJ4475613.1"/>
    </source>
</evidence>
<dbReference type="InterPro" id="IPR006931">
    <property type="entry name" value="Calcipressin"/>
</dbReference>
<dbReference type="PANTHER" id="PTHR10300:SF14">
    <property type="entry name" value="PROTEIN SARAH"/>
    <property type="match status" value="1"/>
</dbReference>
<dbReference type="InterPro" id="IPR035979">
    <property type="entry name" value="RBD_domain_sf"/>
</dbReference>
<dbReference type="GO" id="GO:0005737">
    <property type="term" value="C:cytoplasm"/>
    <property type="evidence" value="ECO:0007669"/>
    <property type="project" value="TreeGrafter"/>
</dbReference>
<evidence type="ECO:0000313" key="3">
    <source>
        <dbReference type="Proteomes" id="UP001150266"/>
    </source>
</evidence>
<dbReference type="GO" id="GO:0019722">
    <property type="term" value="P:calcium-mediated signaling"/>
    <property type="evidence" value="ECO:0007669"/>
    <property type="project" value="InterPro"/>
</dbReference>
<protein>
    <submittedName>
        <fullName evidence="2">Calcipressin-domain-containing protein</fullName>
    </submittedName>
</protein>
<dbReference type="OrthoDB" id="17212at2759"/>
<keyword evidence="3" id="KW-1185">Reference proteome</keyword>
<dbReference type="PANTHER" id="PTHR10300">
    <property type="entry name" value="CALCIPRESSIN"/>
    <property type="match status" value="1"/>
</dbReference>
<dbReference type="EMBL" id="JAOTPV010000014">
    <property type="protein sequence ID" value="KAJ4475613.1"/>
    <property type="molecule type" value="Genomic_DNA"/>
</dbReference>
<dbReference type="AlphaFoldDB" id="A0A9W9DL56"/>
<evidence type="ECO:0000256" key="1">
    <source>
        <dbReference type="ARBA" id="ARBA00008209"/>
    </source>
</evidence>
<dbReference type="InterPro" id="IPR012677">
    <property type="entry name" value="Nucleotide-bd_a/b_plait_sf"/>
</dbReference>
<dbReference type="GO" id="GO:0003676">
    <property type="term" value="F:nucleic acid binding"/>
    <property type="evidence" value="ECO:0007669"/>
    <property type="project" value="InterPro"/>
</dbReference>
<reference evidence="2" key="1">
    <citation type="submission" date="2022-08" db="EMBL/GenBank/DDBJ databases">
        <title>A Global Phylogenomic Analysis of the Shiitake Genus Lentinula.</title>
        <authorList>
            <consortium name="DOE Joint Genome Institute"/>
            <person name="Sierra-Patev S."/>
            <person name="Min B."/>
            <person name="Naranjo-Ortiz M."/>
            <person name="Looney B."/>
            <person name="Konkel Z."/>
            <person name="Slot J.C."/>
            <person name="Sakamoto Y."/>
            <person name="Steenwyk J.L."/>
            <person name="Rokas A."/>
            <person name="Carro J."/>
            <person name="Camarero S."/>
            <person name="Ferreira P."/>
            <person name="Molpeceres G."/>
            <person name="Ruiz-Duenas F.J."/>
            <person name="Serrano A."/>
            <person name="Henrissat B."/>
            <person name="Drula E."/>
            <person name="Hughes K.W."/>
            <person name="Mata J.L."/>
            <person name="Ishikawa N.K."/>
            <person name="Vargas-Isla R."/>
            <person name="Ushijima S."/>
            <person name="Smith C.A."/>
            <person name="Ahrendt S."/>
            <person name="Andreopoulos W."/>
            <person name="He G."/>
            <person name="Labutti K."/>
            <person name="Lipzen A."/>
            <person name="Ng V."/>
            <person name="Riley R."/>
            <person name="Sandor L."/>
            <person name="Barry K."/>
            <person name="Martinez A.T."/>
            <person name="Xiao Y."/>
            <person name="Gibbons J.G."/>
            <person name="Terashima K."/>
            <person name="Grigoriev I.V."/>
            <person name="Hibbett D.S."/>
        </authorList>
    </citation>
    <scope>NUCLEOTIDE SEQUENCE</scope>
    <source>
        <strain evidence="2">JLM2183</strain>
    </source>
</reference>
<proteinExistence type="inferred from homology"/>
<dbReference type="Proteomes" id="UP001150266">
    <property type="component" value="Unassembled WGS sequence"/>
</dbReference>
<dbReference type="SUPFAM" id="SSF54928">
    <property type="entry name" value="RNA-binding domain, RBD"/>
    <property type="match status" value="1"/>
</dbReference>
<name>A0A9W9DL56_9AGAR</name>
<sequence>MVSASSAFVVSIPSAPYSTFSAPPQKPTNSLAITQVPKEFFHPAILAVLREHFDLYGEINQWAPLSAFSRILVVYTEEQAAEHAKRSCDPIVINGTHDRSAATLRVFRADPNPIIPHSAFASESSYIPAANYLRPPAIEKNFLISPPGSPPVGWEHIKEEPPNAAPLAGDLMAALQKLQIQERDREGNLGPEILVHPEDGGSGVGVYVEDCDNDATAVDTEVDEEDWVYGQTAPARSKWKPVTAMPPMLAALMV</sequence>
<gene>
    <name evidence="2" type="ORF">J3R30DRAFT_3706180</name>
</gene>
<accession>A0A9W9DL56</accession>
<dbReference type="Pfam" id="PF04847">
    <property type="entry name" value="Calcipressin"/>
    <property type="match status" value="1"/>
</dbReference>